<evidence type="ECO:0000313" key="1">
    <source>
        <dbReference type="EMBL" id="MFH4977848.1"/>
    </source>
</evidence>
<sequence length="115" mass="13363">MGIKRSFDEMETSSKRSLALSSFDFIKTLVVEKSFSEENLTKFKTLLHDSKDEMSFTESVRKIINDKFITSLLIDYTASRSSKDTLIFDILMLLERAYTVNLWYVIETSLLLPFV</sequence>
<dbReference type="Proteomes" id="UP001608902">
    <property type="component" value="Unassembled WGS sequence"/>
</dbReference>
<evidence type="ECO:0000313" key="2">
    <source>
        <dbReference type="Proteomes" id="UP001608902"/>
    </source>
</evidence>
<dbReference type="AlphaFoldDB" id="A0ABD6ELK5"/>
<gene>
    <name evidence="1" type="ORF">AB6A40_004557</name>
</gene>
<reference evidence="1 2" key="1">
    <citation type="submission" date="2024-08" db="EMBL/GenBank/DDBJ databases">
        <title>Gnathostoma spinigerum genome.</title>
        <authorList>
            <person name="Gonzalez-Bertolin B."/>
            <person name="Monzon S."/>
            <person name="Zaballos A."/>
            <person name="Jimenez P."/>
            <person name="Dekumyoy P."/>
            <person name="Varona S."/>
            <person name="Cuesta I."/>
            <person name="Sumanam S."/>
            <person name="Adisakwattana P."/>
            <person name="Gasser R.B."/>
            <person name="Hernandez-Gonzalez A."/>
            <person name="Young N.D."/>
            <person name="Perteguer M.J."/>
        </authorList>
    </citation>
    <scope>NUCLEOTIDE SEQUENCE [LARGE SCALE GENOMIC DNA]</scope>
    <source>
        <strain evidence="1">AL3</strain>
        <tissue evidence="1">Liver</tissue>
    </source>
</reference>
<comment type="caution">
    <text evidence="1">The sequence shown here is derived from an EMBL/GenBank/DDBJ whole genome shotgun (WGS) entry which is preliminary data.</text>
</comment>
<accession>A0ABD6ELK5</accession>
<dbReference type="EMBL" id="JBGFUD010002663">
    <property type="protein sequence ID" value="MFH4977848.1"/>
    <property type="molecule type" value="Genomic_DNA"/>
</dbReference>
<proteinExistence type="predicted"/>
<organism evidence="1 2">
    <name type="scientific">Gnathostoma spinigerum</name>
    <dbReference type="NCBI Taxonomy" id="75299"/>
    <lineage>
        <taxon>Eukaryota</taxon>
        <taxon>Metazoa</taxon>
        <taxon>Ecdysozoa</taxon>
        <taxon>Nematoda</taxon>
        <taxon>Chromadorea</taxon>
        <taxon>Rhabditida</taxon>
        <taxon>Spirurina</taxon>
        <taxon>Gnathostomatomorpha</taxon>
        <taxon>Gnathostomatoidea</taxon>
        <taxon>Gnathostomatidae</taxon>
        <taxon>Gnathostoma</taxon>
    </lineage>
</organism>
<keyword evidence="2" id="KW-1185">Reference proteome</keyword>
<protein>
    <submittedName>
        <fullName evidence="1">Uncharacterized protein</fullName>
    </submittedName>
</protein>
<name>A0ABD6ELK5_9BILA</name>